<dbReference type="WBParaSite" id="SCUD_0000457201-mRNA-1">
    <property type="protein sequence ID" value="SCUD_0000457201-mRNA-1"/>
    <property type="gene ID" value="SCUD_0000457201"/>
</dbReference>
<sequence>MGNDITRSNLPNIRVAYRFETLTQELRLLLNSVLASRTSGSVSPGSNTVMHSPKKNHISTDSSRIDHLKK</sequence>
<evidence type="ECO:0000313" key="2">
    <source>
        <dbReference type="EMBL" id="VDO89753.1"/>
    </source>
</evidence>
<feature type="compositionally biased region" description="Polar residues" evidence="1">
    <location>
        <begin position="37"/>
        <end position="50"/>
    </location>
</feature>
<dbReference type="STRING" id="6186.A0A183JPD5"/>
<evidence type="ECO:0000313" key="4">
    <source>
        <dbReference type="WBParaSite" id="SCUD_0000457201-mRNA-1"/>
    </source>
</evidence>
<protein>
    <submittedName>
        <fullName evidence="4">Transcriptional regulator</fullName>
    </submittedName>
</protein>
<evidence type="ECO:0000313" key="3">
    <source>
        <dbReference type="Proteomes" id="UP000279833"/>
    </source>
</evidence>
<dbReference type="AlphaFoldDB" id="A0A183JPD5"/>
<proteinExistence type="predicted"/>
<accession>A0A183JPD5</accession>
<dbReference type="EMBL" id="UZAK01006226">
    <property type="protein sequence ID" value="VDO89753.1"/>
    <property type="molecule type" value="Genomic_DNA"/>
</dbReference>
<dbReference type="Proteomes" id="UP000279833">
    <property type="component" value="Unassembled WGS sequence"/>
</dbReference>
<reference evidence="2 3" key="2">
    <citation type="submission" date="2018-11" db="EMBL/GenBank/DDBJ databases">
        <authorList>
            <consortium name="Pathogen Informatics"/>
        </authorList>
    </citation>
    <scope>NUCLEOTIDE SEQUENCE [LARGE SCALE GENOMIC DNA]</scope>
    <source>
        <strain evidence="2">Dakar</strain>
        <strain evidence="3">Dakar, Senegal</strain>
    </source>
</reference>
<evidence type="ECO:0000256" key="1">
    <source>
        <dbReference type="SAM" id="MobiDB-lite"/>
    </source>
</evidence>
<name>A0A183JPD5_9TREM</name>
<gene>
    <name evidence="2" type="ORF">SCUD_LOCUS4571</name>
</gene>
<feature type="region of interest" description="Disordered" evidence="1">
    <location>
        <begin position="37"/>
        <end position="70"/>
    </location>
</feature>
<reference evidence="4" key="1">
    <citation type="submission" date="2016-06" db="UniProtKB">
        <authorList>
            <consortium name="WormBaseParasite"/>
        </authorList>
    </citation>
    <scope>IDENTIFICATION</scope>
</reference>
<keyword evidence="3" id="KW-1185">Reference proteome</keyword>
<organism evidence="4">
    <name type="scientific">Schistosoma curassoni</name>
    <dbReference type="NCBI Taxonomy" id="6186"/>
    <lineage>
        <taxon>Eukaryota</taxon>
        <taxon>Metazoa</taxon>
        <taxon>Spiralia</taxon>
        <taxon>Lophotrochozoa</taxon>
        <taxon>Platyhelminthes</taxon>
        <taxon>Trematoda</taxon>
        <taxon>Digenea</taxon>
        <taxon>Strigeidida</taxon>
        <taxon>Schistosomatoidea</taxon>
        <taxon>Schistosomatidae</taxon>
        <taxon>Schistosoma</taxon>
    </lineage>
</organism>